<dbReference type="AlphaFoldDB" id="A0A0N4Z434"/>
<evidence type="ECO:0000256" key="1">
    <source>
        <dbReference type="ARBA" id="ARBA00022723"/>
    </source>
</evidence>
<dbReference type="PANTHER" id="PTHR10127:SF802">
    <property type="entry name" value="ZINC METALLOPROTEINASE NAS-10"/>
    <property type="match status" value="1"/>
</dbReference>
<comment type="caution">
    <text evidence="5">Lacks conserved residue(s) required for the propagation of feature annotation.</text>
</comment>
<protein>
    <submittedName>
        <fullName evidence="10">Metalloendopeptidase</fullName>
    </submittedName>
</protein>
<evidence type="ECO:0000256" key="2">
    <source>
        <dbReference type="ARBA" id="ARBA00022833"/>
    </source>
</evidence>
<keyword evidence="3" id="KW-0645">Protease</keyword>
<dbReference type="PROSITE" id="PS50026">
    <property type="entry name" value="EGF_3"/>
    <property type="match status" value="1"/>
</dbReference>
<dbReference type="Proteomes" id="UP000038045">
    <property type="component" value="Unplaced"/>
</dbReference>
<evidence type="ECO:0000259" key="8">
    <source>
        <dbReference type="PROSITE" id="PS51864"/>
    </source>
</evidence>
<dbReference type="Pfam" id="PF01400">
    <property type="entry name" value="Astacin"/>
    <property type="match status" value="1"/>
</dbReference>
<keyword evidence="9" id="KW-1185">Reference proteome</keyword>
<keyword evidence="3" id="KW-0482">Metalloprotease</keyword>
<keyword evidence="3" id="KW-0378">Hydrolase</keyword>
<sequence>LCPTGFKGDDCSELDTNDSCVFYEVPVPPVDTEHHLFGFGKCVRKLKSPLGTKINLEIKVVTPFKIECTDSPIEIKYQEDKGATGLKLCGYFFRKPISIQSENNEIILLSNNEDQNRIHIKYKYVKIKLLLASIELSNNFDNINQDDRNKRSITNEKKYKWNTPIKYFIAKALKDSHVQQAIDNIQNNTCIKFIKSKNEIKNEVGINFLSTYFCALSDLKVDQNRKTPTYIFVGNSCFYRTFVIQSFIHLTLGVKSETDRVDSNLYIYYNKTNIKPNVFIPESRDDPKKTTTYGIEFDYGSLTHYVINDARKDPNIPIITSKKYPQYYAKMLPQRVMASFNDYKLLNCHYCSYIKCERKPSPCKNYGYLDPKKYSKKICKCPNGYSGSKCESIRKTKDKCPSSKLTATSKTKEIKLSGEKSCYISIMASKSRYVSLSITISSSSEVTPC</sequence>
<keyword evidence="2" id="KW-0862">Zinc</keyword>
<dbReference type="Gene3D" id="3.40.390.10">
    <property type="entry name" value="Collagenase (Catalytic Domain)"/>
    <property type="match status" value="1"/>
</dbReference>
<dbReference type="WBParaSite" id="PTRK_0000175100.1">
    <property type="protein sequence ID" value="PTRK_0000175100.1"/>
    <property type="gene ID" value="PTRK_0000175100"/>
</dbReference>
<name>A0A0N4Z434_PARTI</name>
<dbReference type="InterPro" id="IPR000859">
    <property type="entry name" value="CUB_dom"/>
</dbReference>
<feature type="domain" description="Peptidase M12A" evidence="8">
    <location>
        <begin position="151"/>
        <end position="352"/>
    </location>
</feature>
<dbReference type="PROSITE" id="PS01186">
    <property type="entry name" value="EGF_2"/>
    <property type="match status" value="1"/>
</dbReference>
<feature type="domain" description="CUB" evidence="6">
    <location>
        <begin position="11"/>
        <end position="125"/>
    </location>
</feature>
<evidence type="ECO:0000259" key="6">
    <source>
        <dbReference type="PROSITE" id="PS01180"/>
    </source>
</evidence>
<dbReference type="PANTHER" id="PTHR10127">
    <property type="entry name" value="DISCOIDIN, CUB, EGF, LAMININ , AND ZINC METALLOPROTEASE DOMAIN CONTAINING"/>
    <property type="match status" value="1"/>
</dbReference>
<dbReference type="PROSITE" id="PS00022">
    <property type="entry name" value="EGF_1"/>
    <property type="match status" value="1"/>
</dbReference>
<accession>A0A0N4Z434</accession>
<evidence type="ECO:0000313" key="10">
    <source>
        <dbReference type="WBParaSite" id="PTRK_0000175100.1"/>
    </source>
</evidence>
<keyword evidence="4 5" id="KW-1015">Disulfide bond</keyword>
<dbReference type="GO" id="GO:0006508">
    <property type="term" value="P:proteolysis"/>
    <property type="evidence" value="ECO:0007669"/>
    <property type="project" value="InterPro"/>
</dbReference>
<evidence type="ECO:0000256" key="5">
    <source>
        <dbReference type="PROSITE-ProRule" id="PRU00076"/>
    </source>
</evidence>
<proteinExistence type="predicted"/>
<dbReference type="PROSITE" id="PS01180">
    <property type="entry name" value="CUB"/>
    <property type="match status" value="1"/>
</dbReference>
<dbReference type="InterPro" id="IPR024079">
    <property type="entry name" value="MetalloPept_cat_dom_sf"/>
</dbReference>
<dbReference type="InterPro" id="IPR001506">
    <property type="entry name" value="Peptidase_M12A"/>
</dbReference>
<dbReference type="GO" id="GO:0046872">
    <property type="term" value="F:metal ion binding"/>
    <property type="evidence" value="ECO:0007669"/>
    <property type="project" value="UniProtKB-KW"/>
</dbReference>
<reference evidence="10" key="1">
    <citation type="submission" date="2016-03" db="UniProtKB">
        <authorList>
            <consortium name="WormBaseParasite"/>
        </authorList>
    </citation>
    <scope>IDENTIFICATION</scope>
</reference>
<evidence type="ECO:0000256" key="4">
    <source>
        <dbReference type="ARBA" id="ARBA00023157"/>
    </source>
</evidence>
<keyword evidence="1" id="KW-0479">Metal-binding</keyword>
<keyword evidence="5" id="KW-0245">EGF-like domain</keyword>
<organism evidence="9 10">
    <name type="scientific">Parastrongyloides trichosuri</name>
    <name type="common">Possum-specific nematode worm</name>
    <dbReference type="NCBI Taxonomy" id="131310"/>
    <lineage>
        <taxon>Eukaryota</taxon>
        <taxon>Metazoa</taxon>
        <taxon>Ecdysozoa</taxon>
        <taxon>Nematoda</taxon>
        <taxon>Chromadorea</taxon>
        <taxon>Rhabditida</taxon>
        <taxon>Tylenchina</taxon>
        <taxon>Panagrolaimomorpha</taxon>
        <taxon>Strongyloidoidea</taxon>
        <taxon>Strongyloididae</taxon>
        <taxon>Parastrongyloides</taxon>
    </lineage>
</organism>
<feature type="domain" description="EGF-like" evidence="7">
    <location>
        <begin position="352"/>
        <end position="391"/>
    </location>
</feature>
<evidence type="ECO:0000259" key="7">
    <source>
        <dbReference type="PROSITE" id="PS50026"/>
    </source>
</evidence>
<evidence type="ECO:0000256" key="3">
    <source>
        <dbReference type="ARBA" id="ARBA00023049"/>
    </source>
</evidence>
<evidence type="ECO:0000313" key="9">
    <source>
        <dbReference type="Proteomes" id="UP000038045"/>
    </source>
</evidence>
<feature type="disulfide bond" evidence="5">
    <location>
        <begin position="381"/>
        <end position="390"/>
    </location>
</feature>
<dbReference type="InterPro" id="IPR000742">
    <property type="entry name" value="EGF"/>
</dbReference>
<dbReference type="PROSITE" id="PS51864">
    <property type="entry name" value="ASTACIN"/>
    <property type="match status" value="1"/>
</dbReference>
<dbReference type="GO" id="GO:0004222">
    <property type="term" value="F:metalloendopeptidase activity"/>
    <property type="evidence" value="ECO:0007669"/>
    <property type="project" value="InterPro"/>
</dbReference>
<dbReference type="SUPFAM" id="SSF55486">
    <property type="entry name" value="Metalloproteases ('zincins'), catalytic domain"/>
    <property type="match status" value="1"/>
</dbReference>